<feature type="domain" description="Insertion element IS402-like" evidence="1">
    <location>
        <begin position="20"/>
        <end position="68"/>
    </location>
</feature>
<evidence type="ECO:0000313" key="2">
    <source>
        <dbReference type="EMBL" id="GHC32236.1"/>
    </source>
</evidence>
<accession>A0ABQ3FNW8</accession>
<protein>
    <recommendedName>
        <fullName evidence="1">Insertion element IS402-like domain-containing protein</fullName>
    </recommendedName>
</protein>
<dbReference type="PANTHER" id="PTHR46637:SF1">
    <property type="entry name" value="BLL5188 PROTEIN"/>
    <property type="match status" value="1"/>
</dbReference>
<proteinExistence type="predicted"/>
<dbReference type="InterPro" id="IPR052909">
    <property type="entry name" value="Transposase_6_like"/>
</dbReference>
<gene>
    <name evidence="2" type="ORF">GCM10007291_36560</name>
</gene>
<dbReference type="InterPro" id="IPR025161">
    <property type="entry name" value="IS402-like_dom"/>
</dbReference>
<organism evidence="2 3">
    <name type="scientific">Gemmobacter nanjingensis</name>
    <dbReference type="NCBI Taxonomy" id="488454"/>
    <lineage>
        <taxon>Bacteria</taxon>
        <taxon>Pseudomonadati</taxon>
        <taxon>Pseudomonadota</taxon>
        <taxon>Alphaproteobacteria</taxon>
        <taxon>Rhodobacterales</taxon>
        <taxon>Paracoccaceae</taxon>
        <taxon>Gemmobacter</taxon>
    </lineage>
</organism>
<dbReference type="Proteomes" id="UP000658305">
    <property type="component" value="Unassembled WGS sequence"/>
</dbReference>
<evidence type="ECO:0000259" key="1">
    <source>
        <dbReference type="Pfam" id="PF13340"/>
    </source>
</evidence>
<sequence length="95" mass="10446">MGILRGLHPGSPASERAQAGGYRLVLDGIFWIARTSAPWRDVPEESGKWSSVCRQLRRRTLAGLWEDVLDGLNHAGLAARKAAAKARNELKLHGF</sequence>
<dbReference type="PANTHER" id="PTHR46637">
    <property type="entry name" value="TIS1421-TRANSPOSASE PROTEIN A"/>
    <property type="match status" value="1"/>
</dbReference>
<dbReference type="Pfam" id="PF13340">
    <property type="entry name" value="DUF4096"/>
    <property type="match status" value="1"/>
</dbReference>
<name>A0ABQ3FNW8_9RHOB</name>
<keyword evidence="3" id="KW-1185">Reference proteome</keyword>
<dbReference type="EMBL" id="BMYI01000013">
    <property type="protein sequence ID" value="GHC32236.1"/>
    <property type="molecule type" value="Genomic_DNA"/>
</dbReference>
<comment type="caution">
    <text evidence="2">The sequence shown here is derived from an EMBL/GenBank/DDBJ whole genome shotgun (WGS) entry which is preliminary data.</text>
</comment>
<reference evidence="3" key="1">
    <citation type="journal article" date="2019" name="Int. J. Syst. Evol. Microbiol.">
        <title>The Global Catalogue of Microorganisms (GCM) 10K type strain sequencing project: providing services to taxonomists for standard genome sequencing and annotation.</title>
        <authorList>
            <consortium name="The Broad Institute Genomics Platform"/>
            <consortium name="The Broad Institute Genome Sequencing Center for Infectious Disease"/>
            <person name="Wu L."/>
            <person name="Ma J."/>
        </authorList>
    </citation>
    <scope>NUCLEOTIDE SEQUENCE [LARGE SCALE GENOMIC DNA]</scope>
    <source>
        <strain evidence="3">KCTC 23298</strain>
    </source>
</reference>
<evidence type="ECO:0000313" key="3">
    <source>
        <dbReference type="Proteomes" id="UP000658305"/>
    </source>
</evidence>